<organism evidence="2">
    <name type="scientific">Fagus sylvatica</name>
    <name type="common">Beechnut</name>
    <dbReference type="NCBI Taxonomy" id="28930"/>
    <lineage>
        <taxon>Eukaryota</taxon>
        <taxon>Viridiplantae</taxon>
        <taxon>Streptophyta</taxon>
        <taxon>Embryophyta</taxon>
        <taxon>Tracheophyta</taxon>
        <taxon>Spermatophyta</taxon>
        <taxon>Magnoliopsida</taxon>
        <taxon>eudicotyledons</taxon>
        <taxon>Gunneridae</taxon>
        <taxon>Pentapetalae</taxon>
        <taxon>rosids</taxon>
        <taxon>fabids</taxon>
        <taxon>Fagales</taxon>
        <taxon>Fagaceae</taxon>
        <taxon>Fagus</taxon>
    </lineage>
</organism>
<feature type="region of interest" description="Disordered" evidence="1">
    <location>
        <begin position="176"/>
        <end position="210"/>
    </location>
</feature>
<gene>
    <name evidence="2" type="ORF">FSB_LOCUS56950</name>
</gene>
<dbReference type="AlphaFoldDB" id="A0A2N9IWW8"/>
<evidence type="ECO:0008006" key="3">
    <source>
        <dbReference type="Google" id="ProtNLM"/>
    </source>
</evidence>
<feature type="compositionally biased region" description="Acidic residues" evidence="1">
    <location>
        <begin position="195"/>
        <end position="210"/>
    </location>
</feature>
<name>A0A2N9IWW8_FAGSY</name>
<sequence>MSQGNPTKVLKWWGRLNFMTHSFIETAGFKYFVETQPTKTAKKSLLCALAERWWDTTHTFHIAVVEMGLPFHRSGEVVAPVSGLSADCLITWNAWVGVDKVDFLVVDKKVYSWAQFSHLFEGPGADGSLCETTITRHTNVLGYLVPEDTHAATHADLNYMFQLCTNMKTMMIDMSQDRFSRPPGSSSRGAQADLEVAESDSDEDGGALAA</sequence>
<protein>
    <recommendedName>
        <fullName evidence="3">Aminotransferase-like plant mobile domain-containing protein</fullName>
    </recommendedName>
</protein>
<evidence type="ECO:0000313" key="2">
    <source>
        <dbReference type="EMBL" id="SPD29068.1"/>
    </source>
</evidence>
<dbReference type="EMBL" id="OIVN01006258">
    <property type="protein sequence ID" value="SPD29068.1"/>
    <property type="molecule type" value="Genomic_DNA"/>
</dbReference>
<accession>A0A2N9IWW8</accession>
<reference evidence="2" key="1">
    <citation type="submission" date="2018-02" db="EMBL/GenBank/DDBJ databases">
        <authorList>
            <person name="Cohen D.B."/>
            <person name="Kent A.D."/>
        </authorList>
    </citation>
    <scope>NUCLEOTIDE SEQUENCE</scope>
</reference>
<evidence type="ECO:0000256" key="1">
    <source>
        <dbReference type="SAM" id="MobiDB-lite"/>
    </source>
</evidence>
<proteinExistence type="predicted"/>